<dbReference type="PANTHER" id="PTHR11138:SF5">
    <property type="entry name" value="METHIONYL-TRNA FORMYLTRANSFERASE, MITOCHONDRIAL"/>
    <property type="match status" value="1"/>
</dbReference>
<dbReference type="Pfam" id="PF00551">
    <property type="entry name" value="Formyl_trans_N"/>
    <property type="match status" value="1"/>
</dbReference>
<dbReference type="GO" id="GO:0016740">
    <property type="term" value="F:transferase activity"/>
    <property type="evidence" value="ECO:0007669"/>
    <property type="project" value="UniProtKB-KW"/>
</dbReference>
<protein>
    <submittedName>
        <fullName evidence="2">Formyl transferase</fullName>
    </submittedName>
</protein>
<reference evidence="2 3" key="1">
    <citation type="submission" date="2018-06" db="EMBL/GenBank/DDBJ databases">
        <title>Rhizobium wuzhouense sp. nov., isolated from roots of Oryza officinalis.</title>
        <authorList>
            <person name="Yuan T."/>
        </authorList>
    </citation>
    <scope>NUCLEOTIDE SEQUENCE [LARGE SCALE GENOMIC DNA]</scope>
    <source>
        <strain evidence="2 3">W44</strain>
    </source>
</reference>
<sequence>MKVLFAGRKSVSADLLTALSAMEQVEVVGVLTDNHLAVSPTSRVAEALSVPILDFKQTLEKADSGELEFDLVLSVLYWRRMRGGLLSNARLGAINFHPAPLPEYKGTAGYNLAILDGLSEWGVTAHYMDEHIDTGEIIEVDRFVIDQEAETVRSLELVCMKRIHEQFLRVVGATVATDARLPTSANKGGRYVSRVEMEAMKEIQPGDDVARKIRAFWYPPYDGAFVTINGERYSLVDRTLLQQLADPNSSSLFSSVAKESVKT</sequence>
<dbReference type="InterPro" id="IPR002376">
    <property type="entry name" value="Formyl_transf_N"/>
</dbReference>
<name>A0ABX5NV96_9HYPH</name>
<dbReference type="CDD" id="cd08369">
    <property type="entry name" value="FMT_core"/>
    <property type="match status" value="1"/>
</dbReference>
<dbReference type="SUPFAM" id="SSF53328">
    <property type="entry name" value="Formyltransferase"/>
    <property type="match status" value="1"/>
</dbReference>
<keyword evidence="3" id="KW-1185">Reference proteome</keyword>
<gene>
    <name evidence="2" type="ORF">DMY87_01570</name>
</gene>
<proteinExistence type="predicted"/>
<accession>A0ABX5NV96</accession>
<dbReference type="PANTHER" id="PTHR11138">
    <property type="entry name" value="METHIONYL-TRNA FORMYLTRANSFERASE"/>
    <property type="match status" value="1"/>
</dbReference>
<dbReference type="EMBL" id="QJRY01000001">
    <property type="protein sequence ID" value="PYB77093.1"/>
    <property type="molecule type" value="Genomic_DNA"/>
</dbReference>
<evidence type="ECO:0000313" key="2">
    <source>
        <dbReference type="EMBL" id="PYB77093.1"/>
    </source>
</evidence>
<dbReference type="InterPro" id="IPR036477">
    <property type="entry name" value="Formyl_transf_N_sf"/>
</dbReference>
<evidence type="ECO:0000313" key="3">
    <source>
        <dbReference type="Proteomes" id="UP000247536"/>
    </source>
</evidence>
<organism evidence="2 3">
    <name type="scientific">Rhizobium wuzhouense</name>
    <dbReference type="NCBI Taxonomy" id="1986026"/>
    <lineage>
        <taxon>Bacteria</taxon>
        <taxon>Pseudomonadati</taxon>
        <taxon>Pseudomonadota</taxon>
        <taxon>Alphaproteobacteria</taxon>
        <taxon>Hyphomicrobiales</taxon>
        <taxon>Rhizobiaceae</taxon>
        <taxon>Rhizobium/Agrobacterium group</taxon>
        <taxon>Rhizobium</taxon>
    </lineage>
</organism>
<evidence type="ECO:0000259" key="1">
    <source>
        <dbReference type="Pfam" id="PF00551"/>
    </source>
</evidence>
<comment type="caution">
    <text evidence="2">The sequence shown here is derived from an EMBL/GenBank/DDBJ whole genome shotgun (WGS) entry which is preliminary data.</text>
</comment>
<feature type="domain" description="Formyl transferase N-terminal" evidence="1">
    <location>
        <begin position="2"/>
        <end position="169"/>
    </location>
</feature>
<dbReference type="Proteomes" id="UP000247536">
    <property type="component" value="Unassembled WGS sequence"/>
</dbReference>
<keyword evidence="2" id="KW-0808">Transferase</keyword>
<dbReference type="RefSeq" id="WP_110789526.1">
    <property type="nucleotide sequence ID" value="NZ_QJRY01000001.1"/>
</dbReference>
<dbReference type="Gene3D" id="3.40.50.12230">
    <property type="match status" value="1"/>
</dbReference>